<evidence type="ECO:0000313" key="3">
    <source>
        <dbReference type="EMBL" id="KAG2949211.1"/>
    </source>
</evidence>
<dbReference type="EMBL" id="RCMI01000136">
    <property type="protein sequence ID" value="KAG2931179.1"/>
    <property type="molecule type" value="Genomic_DNA"/>
</dbReference>
<dbReference type="Proteomes" id="UP000697107">
    <property type="component" value="Unassembled WGS sequence"/>
</dbReference>
<evidence type="ECO:0000313" key="2">
    <source>
        <dbReference type="EMBL" id="KAG2931179.1"/>
    </source>
</evidence>
<gene>
    <name evidence="1" type="ORF">PC113_g7342</name>
    <name evidence="2" type="ORF">PC115_g6204</name>
    <name evidence="3" type="ORF">PC117_g5426</name>
    <name evidence="4" type="ORF">PC118_g2578</name>
    <name evidence="5" type="ORF">PC129_g5898</name>
</gene>
<dbReference type="AlphaFoldDB" id="A0A8T1D1A2"/>
<dbReference type="Proteomes" id="UP000760860">
    <property type="component" value="Unassembled WGS sequence"/>
</dbReference>
<evidence type="ECO:0000313" key="5">
    <source>
        <dbReference type="EMBL" id="KAG3223394.1"/>
    </source>
</evidence>
<dbReference type="Proteomes" id="UP000735874">
    <property type="component" value="Unassembled WGS sequence"/>
</dbReference>
<dbReference type="Proteomes" id="UP000736787">
    <property type="component" value="Unassembled WGS sequence"/>
</dbReference>
<dbReference type="EMBL" id="RCMG01000160">
    <property type="protein sequence ID" value="KAG2861240.1"/>
    <property type="molecule type" value="Genomic_DNA"/>
</dbReference>
<dbReference type="EMBL" id="RCML01000039">
    <property type="protein sequence ID" value="KAG2996240.1"/>
    <property type="molecule type" value="Genomic_DNA"/>
</dbReference>
<proteinExistence type="predicted"/>
<organism evidence="2 6">
    <name type="scientific">Phytophthora cactorum</name>
    <dbReference type="NCBI Taxonomy" id="29920"/>
    <lineage>
        <taxon>Eukaryota</taxon>
        <taxon>Sar</taxon>
        <taxon>Stramenopiles</taxon>
        <taxon>Oomycota</taxon>
        <taxon>Peronosporomycetes</taxon>
        <taxon>Peronosporales</taxon>
        <taxon>Peronosporaceae</taxon>
        <taxon>Phytophthora</taxon>
    </lineage>
</organism>
<reference evidence="2" key="1">
    <citation type="submission" date="2018-10" db="EMBL/GenBank/DDBJ databases">
        <title>Effector identification in a new, highly contiguous assembly of the strawberry crown rot pathogen Phytophthora cactorum.</title>
        <authorList>
            <person name="Armitage A.D."/>
            <person name="Nellist C.F."/>
            <person name="Bates H."/>
            <person name="Vickerstaff R.J."/>
            <person name="Harrison R.J."/>
        </authorList>
    </citation>
    <scope>NUCLEOTIDE SEQUENCE</scope>
    <source>
        <strain evidence="1">15-7</strain>
        <strain evidence="2">4032</strain>
        <strain evidence="3">4040</strain>
        <strain evidence="4">P415</strain>
        <strain evidence="5">P421</strain>
    </source>
</reference>
<sequence length="97" mass="10628">MKLFLQEGFTPDANAEDYKDQVLDASRRAEDGVLEFLKARDIKVKGAGSVLRVLSPLHRSGVLDERIIAYKRLLAIGSIEDPAPADTQDILAVVGHI</sequence>
<dbReference type="Proteomes" id="UP000774804">
    <property type="component" value="Unassembled WGS sequence"/>
</dbReference>
<dbReference type="VEuPathDB" id="FungiDB:PC110_g23879"/>
<dbReference type="EMBL" id="RCMV01000146">
    <property type="protein sequence ID" value="KAG3223394.1"/>
    <property type="molecule type" value="Genomic_DNA"/>
</dbReference>
<evidence type="ECO:0000313" key="1">
    <source>
        <dbReference type="EMBL" id="KAG2861240.1"/>
    </source>
</evidence>
<accession>A0A8T1D1A2</accession>
<evidence type="ECO:0000313" key="4">
    <source>
        <dbReference type="EMBL" id="KAG2996240.1"/>
    </source>
</evidence>
<name>A0A8T1D1A2_9STRA</name>
<evidence type="ECO:0000313" key="6">
    <source>
        <dbReference type="Proteomes" id="UP000774804"/>
    </source>
</evidence>
<comment type="caution">
    <text evidence="2">The sequence shown here is derived from an EMBL/GenBank/DDBJ whole genome shotgun (WGS) entry which is preliminary data.</text>
</comment>
<protein>
    <submittedName>
        <fullName evidence="2">Uncharacterized protein</fullName>
    </submittedName>
</protein>
<dbReference type="EMBL" id="RCMK01000095">
    <property type="protein sequence ID" value="KAG2949211.1"/>
    <property type="molecule type" value="Genomic_DNA"/>
</dbReference>